<gene>
    <name evidence="2" type="ORF">RchiOBHm_Chr7g0187411</name>
</gene>
<evidence type="ECO:0000313" key="3">
    <source>
        <dbReference type="Proteomes" id="UP000238479"/>
    </source>
</evidence>
<dbReference type="InterPro" id="IPR002109">
    <property type="entry name" value="Glutaredoxin"/>
</dbReference>
<comment type="caution">
    <text evidence="2">The sequence shown here is derived from an EMBL/GenBank/DDBJ whole genome shotgun (WGS) entry which is preliminary data.</text>
</comment>
<dbReference type="Pfam" id="PF00462">
    <property type="entry name" value="Glutaredoxin"/>
    <property type="match status" value="1"/>
</dbReference>
<proteinExistence type="predicted"/>
<dbReference type="Gene3D" id="3.40.30.10">
    <property type="entry name" value="Glutaredoxin"/>
    <property type="match status" value="1"/>
</dbReference>
<sequence>MQLIEEIVQDISQANPPPPPPTPPRVKPLAYRKLLITKHTFGQLESICPPGGRDKIVLYTTSLGAVLRTYQACNDVRAALTNLGVMFSELDVSWEHEGYLKELRELMIDKGREATMPPRLFVKGRYVGGSEDVFKLLEEGWFCQVLQHNSSSTSCKDCGETGFQQCSHCKGKGSVICASCRPT</sequence>
<dbReference type="Gramene" id="PRQ16728">
    <property type="protein sequence ID" value="PRQ16728"/>
    <property type="gene ID" value="RchiOBHm_Chr7g0187411"/>
</dbReference>
<dbReference type="PANTHER" id="PTHR45669:SF22">
    <property type="entry name" value="GLUTAREDOXIN DOMAIN-CONTAINING CYSTEINE-RICH PROTEIN CG12206-RELATED"/>
    <property type="match status" value="1"/>
</dbReference>
<feature type="domain" description="Glutaredoxin" evidence="1">
    <location>
        <begin position="56"/>
        <end position="127"/>
    </location>
</feature>
<organism evidence="2 3">
    <name type="scientific">Rosa chinensis</name>
    <name type="common">China rose</name>
    <dbReference type="NCBI Taxonomy" id="74649"/>
    <lineage>
        <taxon>Eukaryota</taxon>
        <taxon>Viridiplantae</taxon>
        <taxon>Streptophyta</taxon>
        <taxon>Embryophyta</taxon>
        <taxon>Tracheophyta</taxon>
        <taxon>Spermatophyta</taxon>
        <taxon>Magnoliopsida</taxon>
        <taxon>eudicotyledons</taxon>
        <taxon>Gunneridae</taxon>
        <taxon>Pentapetalae</taxon>
        <taxon>rosids</taxon>
        <taxon>fabids</taxon>
        <taxon>Rosales</taxon>
        <taxon>Rosaceae</taxon>
        <taxon>Rosoideae</taxon>
        <taxon>Rosoideae incertae sedis</taxon>
        <taxon>Rosa</taxon>
    </lineage>
</organism>
<dbReference type="EMBL" id="PDCK01000045">
    <property type="protein sequence ID" value="PRQ16728.1"/>
    <property type="molecule type" value="Genomic_DNA"/>
</dbReference>
<evidence type="ECO:0000259" key="1">
    <source>
        <dbReference type="Pfam" id="PF00462"/>
    </source>
</evidence>
<dbReference type="SUPFAM" id="SSF52833">
    <property type="entry name" value="Thioredoxin-like"/>
    <property type="match status" value="1"/>
</dbReference>
<reference evidence="2 3" key="1">
    <citation type="journal article" date="2018" name="Nat. Genet.">
        <title>The Rosa genome provides new insights in the design of modern roses.</title>
        <authorList>
            <person name="Bendahmane M."/>
        </authorList>
    </citation>
    <scope>NUCLEOTIDE SEQUENCE [LARGE SCALE GENOMIC DNA]</scope>
    <source>
        <strain evidence="3">cv. Old Blush</strain>
    </source>
</reference>
<dbReference type="InterPro" id="IPR036249">
    <property type="entry name" value="Thioredoxin-like_sf"/>
</dbReference>
<name>A0A2P6P483_ROSCH</name>
<dbReference type="PROSITE" id="PS51354">
    <property type="entry name" value="GLUTAREDOXIN_2"/>
    <property type="match status" value="1"/>
</dbReference>
<accession>A0A2P6P483</accession>
<protein>
    <submittedName>
        <fullName evidence="2">Putative thioredoxin-like protein</fullName>
    </submittedName>
</protein>
<dbReference type="OMA" id="RTYQACN"/>
<dbReference type="Proteomes" id="UP000238479">
    <property type="component" value="Chromosome 7"/>
</dbReference>
<keyword evidence="3" id="KW-1185">Reference proteome</keyword>
<evidence type="ECO:0000313" key="2">
    <source>
        <dbReference type="EMBL" id="PRQ16728.1"/>
    </source>
</evidence>
<dbReference type="AlphaFoldDB" id="A0A2P6P483"/>
<dbReference type="PANTHER" id="PTHR45669">
    <property type="entry name" value="GLUTAREDOXIN DOMAIN-CONTAINING CYSTEINE-RICH PROTEIN CG12206-RELATED"/>
    <property type="match status" value="1"/>
</dbReference>